<protein>
    <recommendedName>
        <fullName evidence="2">AMP-dependent synthetase/ligase domain-containing protein</fullName>
    </recommendedName>
</protein>
<dbReference type="Gene3D" id="3.40.50.980">
    <property type="match status" value="1"/>
</dbReference>
<feature type="domain" description="AMP-dependent synthetase/ligase" evidence="2">
    <location>
        <begin position="81"/>
        <end position="139"/>
    </location>
</feature>
<gene>
    <name evidence="3" type="ORF">V5799_021206</name>
</gene>
<dbReference type="InterPro" id="IPR000873">
    <property type="entry name" value="AMP-dep_synth/lig_dom"/>
</dbReference>
<dbReference type="SUPFAM" id="SSF56801">
    <property type="entry name" value="Acetyl-CoA synthetase-like"/>
    <property type="match status" value="1"/>
</dbReference>
<keyword evidence="1" id="KW-0732">Signal</keyword>
<keyword evidence="4" id="KW-1185">Reference proteome</keyword>
<proteinExistence type="predicted"/>
<dbReference type="EMBL" id="JARKHS020000235">
    <property type="protein sequence ID" value="KAK8789018.1"/>
    <property type="molecule type" value="Genomic_DNA"/>
</dbReference>
<comment type="caution">
    <text evidence="3">The sequence shown here is derived from an EMBL/GenBank/DDBJ whole genome shotgun (WGS) entry which is preliminary data.</text>
</comment>
<evidence type="ECO:0000313" key="4">
    <source>
        <dbReference type="Proteomes" id="UP001321473"/>
    </source>
</evidence>
<feature type="chain" id="PRO_5043031479" description="AMP-dependent synthetase/ligase domain-containing protein" evidence="1">
    <location>
        <begin position="19"/>
        <end position="200"/>
    </location>
</feature>
<organism evidence="3 4">
    <name type="scientific">Amblyomma americanum</name>
    <name type="common">Lone star tick</name>
    <dbReference type="NCBI Taxonomy" id="6943"/>
    <lineage>
        <taxon>Eukaryota</taxon>
        <taxon>Metazoa</taxon>
        <taxon>Ecdysozoa</taxon>
        <taxon>Arthropoda</taxon>
        <taxon>Chelicerata</taxon>
        <taxon>Arachnida</taxon>
        <taxon>Acari</taxon>
        <taxon>Parasitiformes</taxon>
        <taxon>Ixodida</taxon>
        <taxon>Ixodoidea</taxon>
        <taxon>Ixodidae</taxon>
        <taxon>Amblyomminae</taxon>
        <taxon>Amblyomma</taxon>
    </lineage>
</organism>
<dbReference type="AlphaFoldDB" id="A0AAQ4FRC7"/>
<evidence type="ECO:0000256" key="1">
    <source>
        <dbReference type="SAM" id="SignalP"/>
    </source>
</evidence>
<sequence>MRWHVYIVPLRCITPILGRAFAGETLPSFCSISALLPSFVQMVAYQQPWYQQPNAKATEPPPWRCNNAVIARMASNIGAVSGRRQTYREVLQASYRLACSLQRLGLQPGDLVGVRCGLILEFLVTALAVIRAGCTLLSIRGETLRERLFPPLIVTDDGPRPLRVLLVHGIRTESFESVLGTSCAKVDLCTISWCDLYVAN</sequence>
<evidence type="ECO:0000313" key="3">
    <source>
        <dbReference type="EMBL" id="KAK8789018.1"/>
    </source>
</evidence>
<accession>A0AAQ4FRC7</accession>
<feature type="signal peptide" evidence="1">
    <location>
        <begin position="1"/>
        <end position="18"/>
    </location>
</feature>
<dbReference type="Proteomes" id="UP001321473">
    <property type="component" value="Unassembled WGS sequence"/>
</dbReference>
<name>A0AAQ4FRC7_AMBAM</name>
<dbReference type="Pfam" id="PF00501">
    <property type="entry name" value="AMP-binding"/>
    <property type="match status" value="1"/>
</dbReference>
<reference evidence="3 4" key="1">
    <citation type="journal article" date="2023" name="Arcadia Sci">
        <title>De novo assembly of a long-read Amblyomma americanum tick genome.</title>
        <authorList>
            <person name="Chou S."/>
            <person name="Poskanzer K.E."/>
            <person name="Rollins M."/>
            <person name="Thuy-Boun P.S."/>
        </authorList>
    </citation>
    <scope>NUCLEOTIDE SEQUENCE [LARGE SCALE GENOMIC DNA]</scope>
    <source>
        <strain evidence="3">F_SG_1</strain>
        <tissue evidence="3">Salivary glands</tissue>
    </source>
</reference>
<evidence type="ECO:0000259" key="2">
    <source>
        <dbReference type="Pfam" id="PF00501"/>
    </source>
</evidence>